<organism evidence="1 2">
    <name type="scientific">Jatrophihabitans lederbergiae</name>
    <dbReference type="NCBI Taxonomy" id="3075547"/>
    <lineage>
        <taxon>Bacteria</taxon>
        <taxon>Bacillati</taxon>
        <taxon>Actinomycetota</taxon>
        <taxon>Actinomycetes</taxon>
        <taxon>Jatrophihabitantales</taxon>
        <taxon>Jatrophihabitantaceae</taxon>
        <taxon>Jatrophihabitans</taxon>
    </lineage>
</organism>
<protein>
    <submittedName>
        <fullName evidence="1">Uncharacterized protein</fullName>
    </submittedName>
</protein>
<proteinExistence type="predicted"/>
<comment type="caution">
    <text evidence="1">The sequence shown here is derived from an EMBL/GenBank/DDBJ whole genome shotgun (WGS) entry which is preliminary data.</text>
</comment>
<sequence>MPSLRDEVGLTLPQIVERTGLTRSTLYRHLPPRPATALTVAVPAGRYACQVDVTKSVEAAELVAHDQPAERAVWADVDDQGILQSVTWPTGYRPPCPVCTRPTSGLRERTSRVGRELVVVAVAQPCGCGVEDHAAALQTGAPATC</sequence>
<accession>A0ABU2JGD5</accession>
<name>A0ABU2JGD5_9ACTN</name>
<dbReference type="Proteomes" id="UP001183176">
    <property type="component" value="Unassembled WGS sequence"/>
</dbReference>
<dbReference type="EMBL" id="JAVREH010000067">
    <property type="protein sequence ID" value="MDT0264061.1"/>
    <property type="molecule type" value="Genomic_DNA"/>
</dbReference>
<evidence type="ECO:0000313" key="2">
    <source>
        <dbReference type="Proteomes" id="UP001183176"/>
    </source>
</evidence>
<keyword evidence="2" id="KW-1185">Reference proteome</keyword>
<gene>
    <name evidence="1" type="ORF">RM423_22060</name>
</gene>
<reference evidence="2" key="1">
    <citation type="submission" date="2023-07" db="EMBL/GenBank/DDBJ databases">
        <title>30 novel species of actinomycetes from the DSMZ collection.</title>
        <authorList>
            <person name="Nouioui I."/>
        </authorList>
    </citation>
    <scope>NUCLEOTIDE SEQUENCE [LARGE SCALE GENOMIC DNA]</scope>
    <source>
        <strain evidence="2">DSM 44399</strain>
    </source>
</reference>
<evidence type="ECO:0000313" key="1">
    <source>
        <dbReference type="EMBL" id="MDT0264061.1"/>
    </source>
</evidence>